<dbReference type="PRINTS" id="PR00038">
    <property type="entry name" value="HTHLUXR"/>
</dbReference>
<accession>A0ABU9RLP5</accession>
<dbReference type="PANTHER" id="PTHR44688">
    <property type="entry name" value="DNA-BINDING TRANSCRIPTIONAL ACTIVATOR DEVR_DOSR"/>
    <property type="match status" value="1"/>
</dbReference>
<evidence type="ECO:0000256" key="2">
    <source>
        <dbReference type="ARBA" id="ARBA00023125"/>
    </source>
</evidence>
<feature type="domain" description="HTH luxR-type" evidence="4">
    <location>
        <begin position="71"/>
        <end position="136"/>
    </location>
</feature>
<dbReference type="CDD" id="cd06170">
    <property type="entry name" value="LuxR_C_like"/>
    <property type="match status" value="1"/>
</dbReference>
<dbReference type="SUPFAM" id="SSF46894">
    <property type="entry name" value="C-terminal effector domain of the bipartite response regulators"/>
    <property type="match status" value="1"/>
</dbReference>
<proteinExistence type="predicted"/>
<name>A0ABU9RLP5_9BURK</name>
<keyword evidence="1" id="KW-0805">Transcription regulation</keyword>
<dbReference type="SMART" id="SM00421">
    <property type="entry name" value="HTH_LUXR"/>
    <property type="match status" value="1"/>
</dbReference>
<sequence>MASHEGFVRAFVDEGEALMRLLGAWAERGATQIGSLGVVPAFVAQLLDGVAPARARMADSTGAADLSPFAADSPADALTARELDVLRMLPAGHRNRVIAQKLFVSELTVKSHLRKVNAKLGAGNRTQAVAIGRAKGLIP</sequence>
<dbReference type="Pfam" id="PF00196">
    <property type="entry name" value="GerE"/>
    <property type="match status" value="1"/>
</dbReference>
<keyword evidence="2" id="KW-0238">DNA-binding</keyword>
<evidence type="ECO:0000259" key="4">
    <source>
        <dbReference type="PROSITE" id="PS50043"/>
    </source>
</evidence>
<reference evidence="5 6" key="1">
    <citation type="submission" date="2024-01" db="EMBL/GenBank/DDBJ databases">
        <title>The diversity of rhizobia nodulating Mimosa spp. in eleven states of Brazil covering several biomes is determined by host plant, location, and edaphic factors.</title>
        <authorList>
            <person name="Rouws L."/>
            <person name="Barauna A."/>
            <person name="Beukes C."/>
            <person name="De Faria S.M."/>
            <person name="Gross E."/>
            <person name="Dos Reis Junior F.B."/>
            <person name="Simon M."/>
            <person name="Maluk M."/>
            <person name="Odee D.W."/>
            <person name="Kenicer G."/>
            <person name="Young J.P.W."/>
            <person name="Reis V.M."/>
            <person name="Zilli J."/>
            <person name="James E.K."/>
        </authorList>
    </citation>
    <scope>NUCLEOTIDE SEQUENCE [LARGE SCALE GENOMIC DNA]</scope>
    <source>
        <strain evidence="5 6">JPY167</strain>
    </source>
</reference>
<organism evidence="5 6">
    <name type="scientific">Paraburkholderia ferrariae</name>
    <dbReference type="NCBI Taxonomy" id="386056"/>
    <lineage>
        <taxon>Bacteria</taxon>
        <taxon>Pseudomonadati</taxon>
        <taxon>Pseudomonadota</taxon>
        <taxon>Betaproteobacteria</taxon>
        <taxon>Burkholderiales</taxon>
        <taxon>Burkholderiaceae</taxon>
        <taxon>Paraburkholderia</taxon>
    </lineage>
</organism>
<comment type="caution">
    <text evidence="5">The sequence shown here is derived from an EMBL/GenBank/DDBJ whole genome shotgun (WGS) entry which is preliminary data.</text>
</comment>
<dbReference type="Gene3D" id="1.10.10.10">
    <property type="entry name" value="Winged helix-like DNA-binding domain superfamily/Winged helix DNA-binding domain"/>
    <property type="match status" value="1"/>
</dbReference>
<evidence type="ECO:0000256" key="3">
    <source>
        <dbReference type="ARBA" id="ARBA00023163"/>
    </source>
</evidence>
<dbReference type="PROSITE" id="PS50043">
    <property type="entry name" value="HTH_LUXR_2"/>
    <property type="match status" value="1"/>
</dbReference>
<protein>
    <submittedName>
        <fullName evidence="5">LuxR C-terminal-related transcriptional regulator</fullName>
    </submittedName>
</protein>
<dbReference type="InterPro" id="IPR016032">
    <property type="entry name" value="Sig_transdc_resp-reg_C-effctor"/>
</dbReference>
<dbReference type="InterPro" id="IPR036388">
    <property type="entry name" value="WH-like_DNA-bd_sf"/>
</dbReference>
<evidence type="ECO:0000313" key="5">
    <source>
        <dbReference type="EMBL" id="MEM5420602.1"/>
    </source>
</evidence>
<gene>
    <name evidence="5" type="ORF">VSR73_05925</name>
</gene>
<evidence type="ECO:0000313" key="6">
    <source>
        <dbReference type="Proteomes" id="UP001489897"/>
    </source>
</evidence>
<dbReference type="PANTHER" id="PTHR44688:SF16">
    <property type="entry name" value="DNA-BINDING TRANSCRIPTIONAL ACTIVATOR DEVR_DOSR"/>
    <property type="match status" value="1"/>
</dbReference>
<dbReference type="InterPro" id="IPR000792">
    <property type="entry name" value="Tscrpt_reg_LuxR_C"/>
</dbReference>
<dbReference type="EMBL" id="JAYMRV010000002">
    <property type="protein sequence ID" value="MEM5420602.1"/>
    <property type="molecule type" value="Genomic_DNA"/>
</dbReference>
<keyword evidence="6" id="KW-1185">Reference proteome</keyword>
<keyword evidence="3" id="KW-0804">Transcription</keyword>
<dbReference type="Proteomes" id="UP001489897">
    <property type="component" value="Unassembled WGS sequence"/>
</dbReference>
<evidence type="ECO:0000256" key="1">
    <source>
        <dbReference type="ARBA" id="ARBA00023015"/>
    </source>
</evidence>